<dbReference type="GO" id="GO:0003700">
    <property type="term" value="F:DNA-binding transcription factor activity"/>
    <property type="evidence" value="ECO:0007669"/>
    <property type="project" value="InterPro"/>
</dbReference>
<dbReference type="PANTHER" id="PTHR43130">
    <property type="entry name" value="ARAC-FAMILY TRANSCRIPTIONAL REGULATOR"/>
    <property type="match status" value="1"/>
</dbReference>
<dbReference type="Proteomes" id="UP000249453">
    <property type="component" value="Unassembled WGS sequence"/>
</dbReference>
<proteinExistence type="predicted"/>
<dbReference type="Pfam" id="PF12833">
    <property type="entry name" value="HTH_18"/>
    <property type="match status" value="1"/>
</dbReference>
<dbReference type="InterPro" id="IPR052158">
    <property type="entry name" value="INH-QAR"/>
</dbReference>
<dbReference type="OrthoDB" id="9793400at2"/>
<dbReference type="EMBL" id="QLMK01000001">
    <property type="protein sequence ID" value="RAK34158.1"/>
    <property type="molecule type" value="Genomic_DNA"/>
</dbReference>
<accession>A0A364JZL8</accession>
<gene>
    <name evidence="6" type="ORF">C7374_101492</name>
</gene>
<dbReference type="Gene3D" id="1.10.10.60">
    <property type="entry name" value="Homeodomain-like"/>
    <property type="match status" value="1"/>
</dbReference>
<evidence type="ECO:0000313" key="7">
    <source>
        <dbReference type="Proteomes" id="UP000249453"/>
    </source>
</evidence>
<evidence type="ECO:0000259" key="5">
    <source>
        <dbReference type="PROSITE" id="PS01124"/>
    </source>
</evidence>
<keyword evidence="7" id="KW-1185">Reference proteome</keyword>
<dbReference type="SMART" id="SM00342">
    <property type="entry name" value="HTH_ARAC"/>
    <property type="match status" value="1"/>
</dbReference>
<dbReference type="CDD" id="cd03136">
    <property type="entry name" value="GATase1_AraC_ArgR_like"/>
    <property type="match status" value="1"/>
</dbReference>
<keyword evidence="4" id="KW-1133">Transmembrane helix</keyword>
<dbReference type="InterPro" id="IPR018060">
    <property type="entry name" value="HTH_AraC"/>
</dbReference>
<protein>
    <submittedName>
        <fullName evidence="6">AraC family transcriptional regulator</fullName>
    </submittedName>
</protein>
<dbReference type="InterPro" id="IPR009057">
    <property type="entry name" value="Homeodomain-like_sf"/>
</dbReference>
<feature type="compositionally biased region" description="Basic and acidic residues" evidence="3">
    <location>
        <begin position="328"/>
        <end position="339"/>
    </location>
</feature>
<keyword evidence="4" id="KW-0812">Transmembrane</keyword>
<dbReference type="InterPro" id="IPR002818">
    <property type="entry name" value="DJ-1/PfpI"/>
</dbReference>
<dbReference type="InterPro" id="IPR029062">
    <property type="entry name" value="Class_I_gatase-like"/>
</dbReference>
<dbReference type="Gene3D" id="3.40.50.880">
    <property type="match status" value="1"/>
</dbReference>
<feature type="region of interest" description="Disordered" evidence="3">
    <location>
        <begin position="317"/>
        <end position="339"/>
    </location>
</feature>
<dbReference type="Pfam" id="PF01965">
    <property type="entry name" value="DJ-1_PfpI"/>
    <property type="match status" value="1"/>
</dbReference>
<dbReference type="PROSITE" id="PS01124">
    <property type="entry name" value="HTH_ARAC_FAMILY_2"/>
    <property type="match status" value="1"/>
</dbReference>
<feature type="domain" description="HTH araC/xylS-type" evidence="5">
    <location>
        <begin position="237"/>
        <end position="335"/>
    </location>
</feature>
<dbReference type="SUPFAM" id="SSF46689">
    <property type="entry name" value="Homeodomain-like"/>
    <property type="match status" value="2"/>
</dbReference>
<evidence type="ECO:0000256" key="2">
    <source>
        <dbReference type="ARBA" id="ARBA00023163"/>
    </source>
</evidence>
<keyword evidence="1" id="KW-0805">Transcription regulation</keyword>
<dbReference type="SUPFAM" id="SSF52317">
    <property type="entry name" value="Class I glutamine amidotransferase-like"/>
    <property type="match status" value="1"/>
</dbReference>
<keyword evidence="2" id="KW-0804">Transcription</keyword>
<comment type="caution">
    <text evidence="6">The sequence shown here is derived from an EMBL/GenBank/DDBJ whole genome shotgun (WGS) entry which is preliminary data.</text>
</comment>
<feature type="transmembrane region" description="Helical" evidence="4">
    <location>
        <begin position="24"/>
        <end position="43"/>
    </location>
</feature>
<keyword evidence="4" id="KW-0472">Membrane</keyword>
<dbReference type="AlphaFoldDB" id="A0A364JZL8"/>
<dbReference type="PANTHER" id="PTHR43130:SF3">
    <property type="entry name" value="HTH-TYPE TRANSCRIPTIONAL REGULATOR RV1931C"/>
    <property type="match status" value="1"/>
</dbReference>
<evidence type="ECO:0000313" key="6">
    <source>
        <dbReference type="EMBL" id="RAK34158.1"/>
    </source>
</evidence>
<reference evidence="6 7" key="1">
    <citation type="submission" date="2018-06" db="EMBL/GenBank/DDBJ databases">
        <title>Genomic Encyclopedia of Type Strains, Phase IV (KMG-IV): sequencing the most valuable type-strain genomes for metagenomic binning, comparative biology and taxonomic classification.</title>
        <authorList>
            <person name="Goeker M."/>
        </authorList>
    </citation>
    <scope>NUCLEOTIDE SEQUENCE [LARGE SCALE GENOMIC DNA]</scope>
    <source>
        <strain evidence="6 7">DSM 26720</strain>
    </source>
</reference>
<name>A0A364JZL8_9HYPH</name>
<organism evidence="6 7">
    <name type="scientific">Falsochrobactrum ovis</name>
    <dbReference type="NCBI Taxonomy" id="1293442"/>
    <lineage>
        <taxon>Bacteria</taxon>
        <taxon>Pseudomonadati</taxon>
        <taxon>Pseudomonadota</taxon>
        <taxon>Alphaproteobacteria</taxon>
        <taxon>Hyphomicrobiales</taxon>
        <taxon>Brucellaceae</taxon>
        <taxon>Falsochrobactrum</taxon>
    </lineage>
</organism>
<dbReference type="RefSeq" id="WP_111573998.1">
    <property type="nucleotide sequence ID" value="NZ_JBHEEY010000001.1"/>
</dbReference>
<evidence type="ECO:0000256" key="4">
    <source>
        <dbReference type="SAM" id="Phobius"/>
    </source>
</evidence>
<sequence>MTLDPQQKLSPISARSNDVIPKRLLVGIVALPGFTLTALSLFLDPFRLAADERDKSRQIRCGWKICTLSGDPVTSSSGMVVEPNAPLGELDECDYVVIVGGLLGQYRPRQRALIDLIKRADRRGQRVIGLCTAAFLLAEADLLVDRNCCVSWFHRDDFLNYFDGFTADTTSLFHSSGRHYTCAGGLGAASLALSIIQNEISEELARKSASILLFPYELVRSEQPALSFNGVRSPLIRRAIRIFEETLEDPIPMVDVAGRLGISVRQMERVFKTTLGRTAFEVREELRVKKARELLTETSLSLLEVAVASGFTDTRSMNRSFARQKQKPPREFRKQQGAF</sequence>
<evidence type="ECO:0000256" key="3">
    <source>
        <dbReference type="SAM" id="MobiDB-lite"/>
    </source>
</evidence>
<dbReference type="GO" id="GO:0043565">
    <property type="term" value="F:sequence-specific DNA binding"/>
    <property type="evidence" value="ECO:0007669"/>
    <property type="project" value="InterPro"/>
</dbReference>
<evidence type="ECO:0000256" key="1">
    <source>
        <dbReference type="ARBA" id="ARBA00023015"/>
    </source>
</evidence>